<dbReference type="AlphaFoldDB" id="A0A3N8QKP3"/>
<reference evidence="2 3" key="1">
    <citation type="submission" date="2018-08" db="EMBL/GenBank/DDBJ databases">
        <title>Comparative analysis of Burkholderia isolates from Puerto Rico.</title>
        <authorList>
            <person name="Hall C."/>
            <person name="Sahl J."/>
            <person name="Wagner D."/>
        </authorList>
    </citation>
    <scope>NUCLEOTIDE SEQUENCE [LARGE SCALE GENOMIC DNA]</scope>
    <source>
        <strain evidence="2 3">Bp9001</strain>
    </source>
</reference>
<name>A0A3N8QKP3_9BURK</name>
<proteinExistence type="predicted"/>
<evidence type="ECO:0000259" key="1">
    <source>
        <dbReference type="Pfam" id="PF03235"/>
    </source>
</evidence>
<organism evidence="2 3">
    <name type="scientific">Burkholderia contaminans</name>
    <dbReference type="NCBI Taxonomy" id="488447"/>
    <lineage>
        <taxon>Bacteria</taxon>
        <taxon>Pseudomonadati</taxon>
        <taxon>Pseudomonadota</taxon>
        <taxon>Betaproteobacteria</taxon>
        <taxon>Burkholderiales</taxon>
        <taxon>Burkholderiaceae</taxon>
        <taxon>Burkholderia</taxon>
        <taxon>Burkholderia cepacia complex</taxon>
    </lineage>
</organism>
<evidence type="ECO:0000313" key="2">
    <source>
        <dbReference type="EMBL" id="RQT24268.1"/>
    </source>
</evidence>
<evidence type="ECO:0000313" key="3">
    <source>
        <dbReference type="Proteomes" id="UP000269271"/>
    </source>
</evidence>
<dbReference type="Proteomes" id="UP000269271">
    <property type="component" value="Unassembled WGS sequence"/>
</dbReference>
<protein>
    <submittedName>
        <fullName evidence="2">DUF262 domain-containing protein</fullName>
    </submittedName>
</protein>
<gene>
    <name evidence="2" type="ORF">DF037_23265</name>
</gene>
<dbReference type="PANTHER" id="PTHR39639">
    <property type="entry name" value="CHROMOSOME 16, WHOLE GENOME SHOTGUN SEQUENCE"/>
    <property type="match status" value="1"/>
</dbReference>
<dbReference type="Pfam" id="PF03235">
    <property type="entry name" value="GmrSD_N"/>
    <property type="match status" value="1"/>
</dbReference>
<dbReference type="RefSeq" id="WP_124618811.1">
    <property type="nucleotide sequence ID" value="NZ_QTQX01000016.1"/>
</dbReference>
<sequence>MIRYQVRSKELIDVANDLQSGRLIKSPYFQRNLVWREIHKIDFIKTILLGLPFPQIFIAKGEIDIESMTTYACVVDGQQRLTAIQDYIRGEFSVDDKSFNDLDKDEKENFLKYQIPIIDLDIKQSDPLLKDIFKRLNRTFYALSNIEKISTEYAASDFMIVAKILADQLFIVDGDEEDSPKVREIDPLIPKEIIRKAKRFKPNHFQHAILESGVFTPHEISRKVPLNFALNVMATSIAGWYNRNTGVTQLLEECNLDFDALVRIAKDIDASAKMVMEIGLEPDSYWLNKANLYSLLTCIYMNKESWGDFSPATAKTRLKRAAKNIPEDYALAAKEAVNNKRERIIRNEYISGLLFPAA</sequence>
<comment type="caution">
    <text evidence="2">The sequence shown here is derived from an EMBL/GenBank/DDBJ whole genome shotgun (WGS) entry which is preliminary data.</text>
</comment>
<feature type="domain" description="GmrSD restriction endonucleases N-terminal" evidence="1">
    <location>
        <begin position="18"/>
        <end position="152"/>
    </location>
</feature>
<accession>A0A3N8QKP3</accession>
<dbReference type="InterPro" id="IPR004919">
    <property type="entry name" value="GmrSD_N"/>
</dbReference>
<dbReference type="PANTHER" id="PTHR39639:SF1">
    <property type="entry name" value="DUF262 DOMAIN-CONTAINING PROTEIN"/>
    <property type="match status" value="1"/>
</dbReference>
<dbReference type="EMBL" id="QTQX01000016">
    <property type="protein sequence ID" value="RQT24268.1"/>
    <property type="molecule type" value="Genomic_DNA"/>
</dbReference>